<accession>A0A4U2YSR4</accession>
<protein>
    <submittedName>
        <fullName evidence="7">Lytic transglycosylase</fullName>
    </submittedName>
</protein>
<gene>
    <name evidence="7" type="ORF">FC770_05180</name>
</gene>
<dbReference type="GO" id="GO:0016020">
    <property type="term" value="C:membrane"/>
    <property type="evidence" value="ECO:0007669"/>
    <property type="project" value="InterPro"/>
</dbReference>
<evidence type="ECO:0000256" key="5">
    <source>
        <dbReference type="ARBA" id="ARBA00022807"/>
    </source>
</evidence>
<dbReference type="InterPro" id="IPR000064">
    <property type="entry name" value="NLP_P60_dom"/>
</dbReference>
<dbReference type="Pfam" id="PF01464">
    <property type="entry name" value="SLT"/>
    <property type="match status" value="1"/>
</dbReference>
<dbReference type="SUPFAM" id="SSF53955">
    <property type="entry name" value="Lysozyme-like"/>
    <property type="match status" value="1"/>
</dbReference>
<keyword evidence="3" id="KW-0645">Protease</keyword>
<comment type="similarity">
    <text evidence="1">Belongs to the peptidase C40 family.</text>
</comment>
<evidence type="ECO:0000313" key="8">
    <source>
        <dbReference type="Proteomes" id="UP000307808"/>
    </source>
</evidence>
<keyword evidence="4" id="KW-0378">Hydrolase</keyword>
<dbReference type="PANTHER" id="PTHR47053">
    <property type="entry name" value="MUREIN DD-ENDOPEPTIDASE MEPH-RELATED"/>
    <property type="match status" value="1"/>
</dbReference>
<dbReference type="EMBL" id="SZPY01000001">
    <property type="protein sequence ID" value="TKI64517.1"/>
    <property type="molecule type" value="Genomic_DNA"/>
</dbReference>
<reference evidence="7 8" key="1">
    <citation type="submission" date="2019-04" db="EMBL/GenBank/DDBJ databases">
        <authorList>
            <person name="Dong K."/>
        </authorList>
    </citation>
    <scope>NUCLEOTIDE SEQUENCE [LARGE SCALE GENOMIC DNA]</scope>
    <source>
        <strain evidence="8">dk3543</strain>
    </source>
</reference>
<comment type="similarity">
    <text evidence="2">Belongs to the transglycosylase Slt family.</text>
</comment>
<dbReference type="GO" id="GO:0000270">
    <property type="term" value="P:peptidoglycan metabolic process"/>
    <property type="evidence" value="ECO:0007669"/>
    <property type="project" value="InterPro"/>
</dbReference>
<keyword evidence="5" id="KW-0788">Thiol protease</keyword>
<comment type="caution">
    <text evidence="7">The sequence shown here is derived from an EMBL/GenBank/DDBJ whole genome shotgun (WGS) entry which is preliminary data.</text>
</comment>
<dbReference type="InterPro" id="IPR000189">
    <property type="entry name" value="Transglyc_AS"/>
</dbReference>
<keyword evidence="8" id="KW-1185">Reference proteome</keyword>
<dbReference type="PANTHER" id="PTHR47053:SF1">
    <property type="entry name" value="MUREIN DD-ENDOPEPTIDASE MEPH-RELATED"/>
    <property type="match status" value="1"/>
</dbReference>
<dbReference type="InterPro" id="IPR008258">
    <property type="entry name" value="Transglycosylase_SLT_dom_1"/>
</dbReference>
<dbReference type="PROSITE" id="PS51935">
    <property type="entry name" value="NLPC_P60"/>
    <property type="match status" value="1"/>
</dbReference>
<evidence type="ECO:0000313" key="7">
    <source>
        <dbReference type="EMBL" id="TKI64517.1"/>
    </source>
</evidence>
<dbReference type="Pfam" id="PF00877">
    <property type="entry name" value="NLPC_P60"/>
    <property type="match status" value="1"/>
</dbReference>
<evidence type="ECO:0000259" key="6">
    <source>
        <dbReference type="PROSITE" id="PS51935"/>
    </source>
</evidence>
<evidence type="ECO:0000256" key="3">
    <source>
        <dbReference type="ARBA" id="ARBA00022670"/>
    </source>
</evidence>
<dbReference type="CDD" id="cd00254">
    <property type="entry name" value="LT-like"/>
    <property type="match status" value="1"/>
</dbReference>
<dbReference type="OrthoDB" id="9815778at2"/>
<sequence length="322" mass="32723">MSVADVTSRISEIQSQLTLLAPSPSSLSTGQAAFSAALEGALLDTGSTAGGTGGGTAAGEAVVDEAKKYLGIPYVWGGTDPSKGLDCSGLVQLVYRNLGYELPRVSYQQAAAGRPVASMAQAQPGDLIAWDNSSRNKGVDHIAIYIGNGKMIEAPRTGLDVRIIDVPTTPDVIRRIVPDAGLAGVQPASVPGLPAGGAAFAPLFATAGATHGVSPALLAAVARQESGFDPTAVSPAGAQGLMQLMPATAQGLGVSNSFDPGQAVDGAARLLRDLLDRFGSTDLALAAYNAGPGAVMRHGGIPPYQETQNYVRSIMAMLEGAR</sequence>
<feature type="domain" description="NlpC/P60" evidence="6">
    <location>
        <begin position="56"/>
        <end position="183"/>
    </location>
</feature>
<evidence type="ECO:0000256" key="2">
    <source>
        <dbReference type="ARBA" id="ARBA00007734"/>
    </source>
</evidence>
<evidence type="ECO:0000256" key="1">
    <source>
        <dbReference type="ARBA" id="ARBA00007074"/>
    </source>
</evidence>
<dbReference type="InterPro" id="IPR051202">
    <property type="entry name" value="Peptidase_C40"/>
</dbReference>
<dbReference type="SUPFAM" id="SSF54001">
    <property type="entry name" value="Cysteine proteinases"/>
    <property type="match status" value="1"/>
</dbReference>
<organism evidence="7 8">
    <name type="scientific">Nocardioides jishulii</name>
    <dbReference type="NCBI Taxonomy" id="2575440"/>
    <lineage>
        <taxon>Bacteria</taxon>
        <taxon>Bacillati</taxon>
        <taxon>Actinomycetota</taxon>
        <taxon>Actinomycetes</taxon>
        <taxon>Propionibacteriales</taxon>
        <taxon>Nocardioidaceae</taxon>
        <taxon>Nocardioides</taxon>
    </lineage>
</organism>
<dbReference type="InterPro" id="IPR038765">
    <property type="entry name" value="Papain-like_cys_pep_sf"/>
</dbReference>
<dbReference type="Proteomes" id="UP000307808">
    <property type="component" value="Unassembled WGS sequence"/>
</dbReference>
<dbReference type="GO" id="GO:0008234">
    <property type="term" value="F:cysteine-type peptidase activity"/>
    <property type="evidence" value="ECO:0007669"/>
    <property type="project" value="UniProtKB-KW"/>
</dbReference>
<proteinExistence type="inferred from homology"/>
<dbReference type="Gene3D" id="3.90.1720.10">
    <property type="entry name" value="endopeptidase domain like (from Nostoc punctiforme)"/>
    <property type="match status" value="1"/>
</dbReference>
<dbReference type="GO" id="GO:0008933">
    <property type="term" value="F:peptidoglycan lytic transglycosylase activity"/>
    <property type="evidence" value="ECO:0007669"/>
    <property type="project" value="InterPro"/>
</dbReference>
<dbReference type="GO" id="GO:0006508">
    <property type="term" value="P:proteolysis"/>
    <property type="evidence" value="ECO:0007669"/>
    <property type="project" value="UniProtKB-KW"/>
</dbReference>
<dbReference type="PROSITE" id="PS00922">
    <property type="entry name" value="TRANSGLYCOSYLASE"/>
    <property type="match status" value="1"/>
</dbReference>
<dbReference type="AlphaFoldDB" id="A0A4U2YSR4"/>
<dbReference type="InterPro" id="IPR023346">
    <property type="entry name" value="Lysozyme-like_dom_sf"/>
</dbReference>
<dbReference type="RefSeq" id="WP_137064975.1">
    <property type="nucleotide sequence ID" value="NZ_CP040748.1"/>
</dbReference>
<name>A0A4U2YSR4_9ACTN</name>
<dbReference type="Gene3D" id="1.10.530.10">
    <property type="match status" value="1"/>
</dbReference>
<evidence type="ECO:0000256" key="4">
    <source>
        <dbReference type="ARBA" id="ARBA00022801"/>
    </source>
</evidence>